<reference evidence="4" key="1">
    <citation type="submission" date="2010-10" db="EMBL/GenBank/DDBJ databases">
        <authorList>
            <consortium name="US DOE Joint Genome Institute (JGI-PGF)"/>
            <person name="Lucas S."/>
            <person name="Copeland A."/>
            <person name="Lapidus A."/>
            <person name="Bruce D."/>
            <person name="Goodwin L."/>
            <person name="Pitluck S."/>
            <person name="Kyrpides N."/>
            <person name="Mavromatis K."/>
            <person name="Detter J.C."/>
            <person name="Han C."/>
            <person name="Land M."/>
            <person name="Hauser L."/>
            <person name="Markowitz V."/>
            <person name="Cheng J.-F."/>
            <person name="Hugenholtz P."/>
            <person name="Woyke T."/>
            <person name="Wu D."/>
            <person name="Pukall R."/>
            <person name="Wahrenburg C."/>
            <person name="Brambilla E."/>
            <person name="Klenk H.-P."/>
            <person name="Eisen J.A."/>
        </authorList>
    </citation>
    <scope>NUCLEOTIDE SEQUENCE [LARGE SCALE GENOMIC DNA]</scope>
    <source>
        <strain evidence="4">DSM 13965</strain>
    </source>
</reference>
<dbReference type="EC" id="4.2.1.-" evidence="3"/>
<sequence length="262" mass="28901">MDVRHLSLPELREVIRRGQYTGPTPGLAPGYAQANVVILPQKYAFDFLLFCFRNPKPCPLLDVTDVGSPVPRMVAPEADLRTDVPRYRIWENGVLKAEVTDIRDYWRDDLVGFLLGCSFTFEAALLEAGIPVRHIEEGCNVPMFVTNRPCTPAGVFHGPMVVSMRPIPQEQVVRAVQVTSRFPAVHGAPVHIGDPEALGIRDLAKPDFGDPVTIRPGEVPVFWACGVTPQAVAMSAKPEFMITHAPGHMFITDPKDEELAVL</sequence>
<dbReference type="STRING" id="867903.ThesuDRAFT_00912"/>
<dbReference type="Pfam" id="PF07286">
    <property type="entry name" value="D-Glu_cyclase"/>
    <property type="match status" value="1"/>
</dbReference>
<evidence type="ECO:0000313" key="5">
    <source>
        <dbReference type="Proteomes" id="UP000005710"/>
    </source>
</evidence>
<dbReference type="Gene3D" id="3.30.2040.10">
    <property type="entry name" value="PSTPO5379-like domain"/>
    <property type="match status" value="1"/>
</dbReference>
<keyword evidence="2 3" id="KW-0456">Lyase</keyword>
<dbReference type="GO" id="GO:0016829">
    <property type="term" value="F:lyase activity"/>
    <property type="evidence" value="ECO:0007669"/>
    <property type="project" value="UniProtKB-KW"/>
</dbReference>
<dbReference type="InterPro" id="IPR016938">
    <property type="entry name" value="UPF0317"/>
</dbReference>
<dbReference type="EMBL" id="AENY02000002">
    <property type="protein sequence ID" value="EKP95175.1"/>
    <property type="molecule type" value="Genomic_DNA"/>
</dbReference>
<dbReference type="RefSeq" id="WP_006903185.1">
    <property type="nucleotide sequence ID" value="NZ_JH976535.1"/>
</dbReference>
<keyword evidence="5" id="KW-1185">Reference proteome</keyword>
<dbReference type="InterPro" id="IPR038021">
    <property type="entry name" value="Putative_hydro-lyase"/>
</dbReference>
<dbReference type="AlphaFoldDB" id="K6P280"/>
<accession>K6P280</accession>
<comment type="caution">
    <text evidence="4">The sequence shown here is derived from an EMBL/GenBank/DDBJ whole genome shotgun (WGS) entry which is preliminary data.</text>
</comment>
<dbReference type="InterPro" id="IPR009906">
    <property type="entry name" value="D-Glu_cyclase"/>
</dbReference>
<dbReference type="Proteomes" id="UP000005710">
    <property type="component" value="Unassembled WGS sequence"/>
</dbReference>
<dbReference type="eggNOG" id="COG4336">
    <property type="taxonomic scope" value="Bacteria"/>
</dbReference>
<evidence type="ECO:0000256" key="2">
    <source>
        <dbReference type="ARBA" id="ARBA00023239"/>
    </source>
</evidence>
<proteinExistence type="inferred from homology"/>
<dbReference type="NCBIfam" id="NF003969">
    <property type="entry name" value="PRK05463.1"/>
    <property type="match status" value="1"/>
</dbReference>
<dbReference type="HOGENOM" id="CLU_059759_0_0_9"/>
<comment type="similarity">
    <text evidence="1 3">Belongs to the D-glutamate cyclase family.</text>
</comment>
<gene>
    <name evidence="4" type="ORF">ThesuDRAFT_00912</name>
</gene>
<dbReference type="SUPFAM" id="SSF160920">
    <property type="entry name" value="PSTPO5379-like"/>
    <property type="match status" value="1"/>
</dbReference>
<evidence type="ECO:0000313" key="4">
    <source>
        <dbReference type="EMBL" id="EKP95175.1"/>
    </source>
</evidence>
<dbReference type="Gene3D" id="3.40.1640.10">
    <property type="entry name" value="PSTPO5379-like"/>
    <property type="match status" value="1"/>
</dbReference>
<dbReference type="PIRSF" id="PIRSF029755">
    <property type="entry name" value="UCP029755"/>
    <property type="match status" value="1"/>
</dbReference>
<evidence type="ECO:0000256" key="3">
    <source>
        <dbReference type="HAMAP-Rule" id="MF_01830"/>
    </source>
</evidence>
<dbReference type="FunFam" id="3.30.2040.10:FF:000001">
    <property type="entry name" value="D-glutamate cyclase, mitochondrial"/>
    <property type="match status" value="1"/>
</dbReference>
<dbReference type="OrthoDB" id="149585at2"/>
<reference evidence="4" key="2">
    <citation type="submission" date="2012-10" db="EMBL/GenBank/DDBJ databases">
        <title>Improved high-quality draft of Thermaerobacter subterraneus C21, DSM 13965.</title>
        <authorList>
            <consortium name="DOE Joint Genome Institute"/>
            <person name="Eisen J."/>
            <person name="Huntemann M."/>
            <person name="Wei C.-L."/>
            <person name="Han J."/>
            <person name="Detter J.C."/>
            <person name="Han C."/>
            <person name="Tapia R."/>
            <person name="Chen A."/>
            <person name="Kyrpides N."/>
            <person name="Mavromatis K."/>
            <person name="Markowitz V."/>
            <person name="Szeto E."/>
            <person name="Ivanova N."/>
            <person name="Mikhailova N."/>
            <person name="Ovchinnikova G."/>
            <person name="Pagani I."/>
            <person name="Pati A."/>
            <person name="Goodwin L."/>
            <person name="Nordberg H.P."/>
            <person name="Cantor M.N."/>
            <person name="Hua S.X."/>
            <person name="Woyke T."/>
            <person name="Eisen J."/>
            <person name="Klenk H.-P."/>
        </authorList>
    </citation>
    <scope>NUCLEOTIDE SEQUENCE [LARGE SCALE GENOMIC DNA]</scope>
    <source>
        <strain evidence="4">DSM 13965</strain>
    </source>
</reference>
<protein>
    <recommendedName>
        <fullName evidence="3">Putative hydro-lyase ThesuDRAFT_00912</fullName>
        <ecNumber evidence="3">4.2.1.-</ecNumber>
    </recommendedName>
</protein>
<organism evidence="4 5">
    <name type="scientific">Thermaerobacter subterraneus DSM 13965</name>
    <dbReference type="NCBI Taxonomy" id="867903"/>
    <lineage>
        <taxon>Bacteria</taxon>
        <taxon>Bacillati</taxon>
        <taxon>Bacillota</taxon>
        <taxon>Clostridia</taxon>
        <taxon>Eubacteriales</taxon>
        <taxon>Clostridiales Family XVII. Incertae Sedis</taxon>
        <taxon>Thermaerobacter</taxon>
    </lineage>
</organism>
<dbReference type="HAMAP" id="MF_01830">
    <property type="entry name" value="Hydro_lyase"/>
    <property type="match status" value="1"/>
</dbReference>
<dbReference type="PANTHER" id="PTHR32022:SF10">
    <property type="entry name" value="D-GLUTAMATE CYCLASE, MITOCHONDRIAL"/>
    <property type="match status" value="1"/>
</dbReference>
<evidence type="ECO:0000256" key="1">
    <source>
        <dbReference type="ARBA" id="ARBA00007896"/>
    </source>
</evidence>
<name>K6P280_9FIRM</name>
<dbReference type="PANTHER" id="PTHR32022">
    <property type="entry name" value="D-GLUTAMATE CYCLASE, MITOCHONDRIAL"/>
    <property type="match status" value="1"/>
</dbReference>